<dbReference type="eggNOG" id="COG1349">
    <property type="taxonomic scope" value="Bacteria"/>
</dbReference>
<dbReference type="GO" id="GO:0003677">
    <property type="term" value="F:DNA binding"/>
    <property type="evidence" value="ECO:0007669"/>
    <property type="project" value="UniProtKB-KW"/>
</dbReference>
<dbReference type="EMBL" id="LT906439">
    <property type="protein sequence ID" value="SNU86382.1"/>
    <property type="molecule type" value="Genomic_DNA"/>
</dbReference>
<dbReference type="InterPro" id="IPR018356">
    <property type="entry name" value="Tscrpt_reg_HTH_DeoR_CS"/>
</dbReference>
<dbReference type="Gene3D" id="3.40.50.1360">
    <property type="match status" value="1"/>
</dbReference>
<dbReference type="OrthoDB" id="9797223at2"/>
<evidence type="ECO:0000256" key="4">
    <source>
        <dbReference type="ARBA" id="ARBA00023125"/>
    </source>
</evidence>
<evidence type="ECO:0000256" key="6">
    <source>
        <dbReference type="ARBA" id="ARBA00024937"/>
    </source>
</evidence>
<dbReference type="PRINTS" id="PR00037">
    <property type="entry name" value="HTHLACR"/>
</dbReference>
<sequence length="247" mass="28155">MNRLDEIIQLVSTYQRIDVNTLSEQLGVSKVTIRKDLDKLEEKGLLHREHGFAVRNSDDDLNLRLTIHYNIKKRIAQQAAQLVDDYETVMIESGSTCVLLAEELCKTKKNIKIITNSYFIASYLQEYDNCQIILLGGDYQKEAQVTVGPLLKEMIHLFHVDKAFVGTDGYTIESGFTSKDLMRSEVVRYMREASNELIILTDASKFSNQGTVRQFTLDQVSRIITDQSLSEEMKNHLSASNLVLELV</sequence>
<keyword evidence="9" id="KW-1185">Reference proteome</keyword>
<dbReference type="InterPro" id="IPR036388">
    <property type="entry name" value="WH-like_DNA-bd_sf"/>
</dbReference>
<comment type="function">
    <text evidence="6">Repressor of the lactose catabolism operon. Galactose-6-phosphate is the inducer.</text>
</comment>
<evidence type="ECO:0000256" key="3">
    <source>
        <dbReference type="ARBA" id="ARBA00023015"/>
    </source>
</evidence>
<dbReference type="Pfam" id="PF08220">
    <property type="entry name" value="HTH_DeoR"/>
    <property type="match status" value="1"/>
</dbReference>
<dbReference type="SMART" id="SM00420">
    <property type="entry name" value="HTH_DEOR"/>
    <property type="match status" value="1"/>
</dbReference>
<reference evidence="8 9" key="1">
    <citation type="submission" date="2017-06" db="EMBL/GenBank/DDBJ databases">
        <authorList>
            <consortium name="Pathogen Informatics"/>
        </authorList>
    </citation>
    <scope>NUCLEOTIDE SEQUENCE [LARGE SCALE GENOMIC DNA]</scope>
    <source>
        <strain evidence="8 9">NCTC13788</strain>
    </source>
</reference>
<dbReference type="InterPro" id="IPR037171">
    <property type="entry name" value="NagB/RpiA_transferase-like"/>
</dbReference>
<dbReference type="PANTHER" id="PTHR30363:SF4">
    <property type="entry name" value="GLYCEROL-3-PHOSPHATE REGULON REPRESSOR"/>
    <property type="match status" value="1"/>
</dbReference>
<dbReference type="STRING" id="1123308.GCA_000380085_00539"/>
<accession>A0A239SMC2</accession>
<dbReference type="RefSeq" id="WP_018373106.1">
    <property type="nucleotide sequence ID" value="NZ_LT906439.1"/>
</dbReference>
<keyword evidence="4" id="KW-0238">DNA-binding</keyword>
<dbReference type="PROSITE" id="PS00894">
    <property type="entry name" value="HTH_DEOR_1"/>
    <property type="match status" value="1"/>
</dbReference>
<protein>
    <recommendedName>
        <fullName evidence="1">Lactose phosphotransferase system repressor</fullName>
    </recommendedName>
</protein>
<dbReference type="InterPro" id="IPR050313">
    <property type="entry name" value="Carb_Metab_HTH_regulators"/>
</dbReference>
<name>A0A239SMC2_9STRE</name>
<gene>
    <name evidence="8" type="primary">ulaR</name>
    <name evidence="8" type="ORF">SAMEA4412692_00210</name>
</gene>
<dbReference type="Proteomes" id="UP000215185">
    <property type="component" value="Chromosome 1"/>
</dbReference>
<dbReference type="PANTHER" id="PTHR30363">
    <property type="entry name" value="HTH-TYPE TRANSCRIPTIONAL REGULATOR SRLR-RELATED"/>
    <property type="match status" value="1"/>
</dbReference>
<dbReference type="KEGG" id="smen:SAMEA4412692_0210"/>
<dbReference type="InterPro" id="IPR001034">
    <property type="entry name" value="DeoR_HTH"/>
</dbReference>
<evidence type="ECO:0000259" key="7">
    <source>
        <dbReference type="PROSITE" id="PS51000"/>
    </source>
</evidence>
<keyword evidence="5" id="KW-0804">Transcription</keyword>
<dbReference type="Gene3D" id="1.10.10.10">
    <property type="entry name" value="Winged helix-like DNA-binding domain superfamily/Winged helix DNA-binding domain"/>
    <property type="match status" value="1"/>
</dbReference>
<dbReference type="GO" id="GO:0003700">
    <property type="term" value="F:DNA-binding transcription factor activity"/>
    <property type="evidence" value="ECO:0007669"/>
    <property type="project" value="InterPro"/>
</dbReference>
<dbReference type="InterPro" id="IPR014036">
    <property type="entry name" value="DeoR-like_C"/>
</dbReference>
<dbReference type="InterPro" id="IPR036390">
    <property type="entry name" value="WH_DNA-bd_sf"/>
</dbReference>
<evidence type="ECO:0000256" key="1">
    <source>
        <dbReference type="ARBA" id="ARBA00021390"/>
    </source>
</evidence>
<evidence type="ECO:0000256" key="5">
    <source>
        <dbReference type="ARBA" id="ARBA00023163"/>
    </source>
</evidence>
<proteinExistence type="predicted"/>
<dbReference type="AlphaFoldDB" id="A0A239SMC2"/>
<dbReference type="SUPFAM" id="SSF100950">
    <property type="entry name" value="NagB/RpiA/CoA transferase-like"/>
    <property type="match status" value="1"/>
</dbReference>
<dbReference type="SUPFAM" id="SSF46785">
    <property type="entry name" value="Winged helix' DNA-binding domain"/>
    <property type="match status" value="1"/>
</dbReference>
<keyword evidence="2" id="KW-0678">Repressor</keyword>
<organism evidence="8 9">
    <name type="scientific">Streptococcus merionis</name>
    <dbReference type="NCBI Taxonomy" id="400065"/>
    <lineage>
        <taxon>Bacteria</taxon>
        <taxon>Bacillati</taxon>
        <taxon>Bacillota</taxon>
        <taxon>Bacilli</taxon>
        <taxon>Lactobacillales</taxon>
        <taxon>Streptococcaceae</taxon>
        <taxon>Streptococcus</taxon>
    </lineage>
</organism>
<dbReference type="Pfam" id="PF00455">
    <property type="entry name" value="DeoRC"/>
    <property type="match status" value="1"/>
</dbReference>
<dbReference type="SMART" id="SM01134">
    <property type="entry name" value="DeoRC"/>
    <property type="match status" value="1"/>
</dbReference>
<keyword evidence="3" id="KW-0805">Transcription regulation</keyword>
<feature type="domain" description="HTH deoR-type" evidence="7">
    <location>
        <begin position="1"/>
        <end position="55"/>
    </location>
</feature>
<evidence type="ECO:0000256" key="2">
    <source>
        <dbReference type="ARBA" id="ARBA00022491"/>
    </source>
</evidence>
<evidence type="ECO:0000313" key="9">
    <source>
        <dbReference type="Proteomes" id="UP000215185"/>
    </source>
</evidence>
<evidence type="ECO:0000313" key="8">
    <source>
        <dbReference type="EMBL" id="SNU86382.1"/>
    </source>
</evidence>
<dbReference type="PROSITE" id="PS51000">
    <property type="entry name" value="HTH_DEOR_2"/>
    <property type="match status" value="1"/>
</dbReference>